<organism evidence="2 3">
    <name type="scientific">Electrophorus voltai</name>
    <dbReference type="NCBI Taxonomy" id="2609070"/>
    <lineage>
        <taxon>Eukaryota</taxon>
        <taxon>Metazoa</taxon>
        <taxon>Chordata</taxon>
        <taxon>Craniata</taxon>
        <taxon>Vertebrata</taxon>
        <taxon>Euteleostomi</taxon>
        <taxon>Actinopterygii</taxon>
        <taxon>Neopterygii</taxon>
        <taxon>Teleostei</taxon>
        <taxon>Ostariophysi</taxon>
        <taxon>Gymnotiformes</taxon>
        <taxon>Gymnotoidei</taxon>
        <taxon>Gymnotidae</taxon>
        <taxon>Electrophorus</taxon>
    </lineage>
</organism>
<comment type="caution">
    <text evidence="2">The sequence shown here is derived from an EMBL/GenBank/DDBJ whole genome shotgun (WGS) entry which is preliminary data.</text>
</comment>
<evidence type="ECO:0000256" key="1">
    <source>
        <dbReference type="SAM" id="MobiDB-lite"/>
    </source>
</evidence>
<sequence length="234" mass="24836">MDTPPPEARSSRGYAPMPKPRTGKKAVAPVPEQGQSPLPRLARDTFRQAGGISGGADAVQTTSPPIFLNSGKITGSQAQVSEPKRMQVGMRLGQQVEGVTVQRRGDAGGRASAFGVIIWHQGKPLLGAGGVQLKDEAFLSPKSSSFGCLGPLQPPEHRKVQHVRLADGDECKEEGTGSGPTLAAKEKTKGTETARAPSNRPCQTNPPWECCRSQKNVFSPSSWNVPLEGHEAKK</sequence>
<protein>
    <submittedName>
        <fullName evidence="2">Uncharacterized protein</fullName>
    </submittedName>
</protein>
<dbReference type="EMBL" id="JAROKS010000023">
    <property type="protein sequence ID" value="KAK1787356.1"/>
    <property type="molecule type" value="Genomic_DNA"/>
</dbReference>
<evidence type="ECO:0000313" key="3">
    <source>
        <dbReference type="Proteomes" id="UP001239994"/>
    </source>
</evidence>
<evidence type="ECO:0000313" key="2">
    <source>
        <dbReference type="EMBL" id="KAK1787356.1"/>
    </source>
</evidence>
<proteinExistence type="predicted"/>
<feature type="region of interest" description="Disordered" evidence="1">
    <location>
        <begin position="1"/>
        <end position="79"/>
    </location>
</feature>
<name>A0AAD8YV79_9TELE</name>
<feature type="region of interest" description="Disordered" evidence="1">
    <location>
        <begin position="170"/>
        <end position="206"/>
    </location>
</feature>
<dbReference type="AlphaFoldDB" id="A0AAD8YV79"/>
<keyword evidence="3" id="KW-1185">Reference proteome</keyword>
<reference evidence="2" key="1">
    <citation type="submission" date="2023-03" db="EMBL/GenBank/DDBJ databases">
        <title>Electrophorus voltai genome.</title>
        <authorList>
            <person name="Bian C."/>
        </authorList>
    </citation>
    <scope>NUCLEOTIDE SEQUENCE</scope>
    <source>
        <strain evidence="2">CB-2022</strain>
        <tissue evidence="2">Muscle</tissue>
    </source>
</reference>
<accession>A0AAD8YV79</accession>
<gene>
    <name evidence="2" type="ORF">P4O66_002851</name>
</gene>
<dbReference type="Proteomes" id="UP001239994">
    <property type="component" value="Unassembled WGS sequence"/>
</dbReference>